<reference evidence="9" key="1">
    <citation type="submission" date="2021-03" db="EMBL/GenBank/DDBJ databases">
        <authorList>
            <person name="Bekaert M."/>
        </authorList>
    </citation>
    <scope>NUCLEOTIDE SEQUENCE</scope>
</reference>
<dbReference type="PANTHER" id="PTHR24049">
    <property type="entry name" value="CRUMBS FAMILY MEMBER"/>
    <property type="match status" value="1"/>
</dbReference>
<feature type="domain" description="EGF-like" evidence="7">
    <location>
        <begin position="128"/>
        <end position="161"/>
    </location>
</feature>
<evidence type="ECO:0000259" key="7">
    <source>
        <dbReference type="PROSITE" id="PS50026"/>
    </source>
</evidence>
<evidence type="ECO:0000259" key="8">
    <source>
        <dbReference type="PROSITE" id="PS50041"/>
    </source>
</evidence>
<evidence type="ECO:0000256" key="3">
    <source>
        <dbReference type="ARBA" id="ARBA00022737"/>
    </source>
</evidence>
<evidence type="ECO:0000256" key="2">
    <source>
        <dbReference type="ARBA" id="ARBA00022729"/>
    </source>
</evidence>
<gene>
    <name evidence="9" type="ORF">MEDL_63675</name>
</gene>
<feature type="disulfide bond" evidence="5">
    <location>
        <begin position="363"/>
        <end position="372"/>
    </location>
</feature>
<organism evidence="9 10">
    <name type="scientific">Mytilus edulis</name>
    <name type="common">Blue mussel</name>
    <dbReference type="NCBI Taxonomy" id="6550"/>
    <lineage>
        <taxon>Eukaryota</taxon>
        <taxon>Metazoa</taxon>
        <taxon>Spiralia</taxon>
        <taxon>Lophotrochozoa</taxon>
        <taxon>Mollusca</taxon>
        <taxon>Bivalvia</taxon>
        <taxon>Autobranchia</taxon>
        <taxon>Pteriomorphia</taxon>
        <taxon>Mytilida</taxon>
        <taxon>Mytiloidea</taxon>
        <taxon>Mytilidae</taxon>
        <taxon>Mytilinae</taxon>
        <taxon>Mytilus</taxon>
    </lineage>
</organism>
<comment type="caution">
    <text evidence="5">Lacks conserved residue(s) required for the propagation of feature annotation.</text>
</comment>
<evidence type="ECO:0000313" key="9">
    <source>
        <dbReference type="EMBL" id="CAG2252098.1"/>
    </source>
</evidence>
<evidence type="ECO:0000256" key="4">
    <source>
        <dbReference type="ARBA" id="ARBA00023157"/>
    </source>
</evidence>
<dbReference type="InterPro" id="IPR016187">
    <property type="entry name" value="CTDL_fold"/>
</dbReference>
<dbReference type="PROSITE" id="PS00022">
    <property type="entry name" value="EGF_1"/>
    <property type="match status" value="3"/>
</dbReference>
<dbReference type="SMART" id="SM00181">
    <property type="entry name" value="EGF"/>
    <property type="match status" value="6"/>
</dbReference>
<dbReference type="SUPFAM" id="SSF57196">
    <property type="entry name" value="EGF/Laminin"/>
    <property type="match status" value="4"/>
</dbReference>
<feature type="domain" description="EGF-like" evidence="7">
    <location>
        <begin position="337"/>
        <end position="373"/>
    </location>
</feature>
<keyword evidence="6" id="KW-0812">Transmembrane</keyword>
<keyword evidence="3" id="KW-0677">Repeat</keyword>
<evidence type="ECO:0000256" key="5">
    <source>
        <dbReference type="PROSITE-ProRule" id="PRU00076"/>
    </source>
</evidence>
<dbReference type="OrthoDB" id="6053552at2759"/>
<keyword evidence="4 5" id="KW-1015">Disulfide bond</keyword>
<dbReference type="SUPFAM" id="SSF56436">
    <property type="entry name" value="C-type lectin-like"/>
    <property type="match status" value="2"/>
</dbReference>
<feature type="disulfide bond" evidence="5">
    <location>
        <begin position="190"/>
        <end position="199"/>
    </location>
</feature>
<dbReference type="PROSITE" id="PS50026">
    <property type="entry name" value="EGF_3"/>
    <property type="match status" value="5"/>
</dbReference>
<feature type="disulfide bond" evidence="5">
    <location>
        <begin position="262"/>
        <end position="271"/>
    </location>
</feature>
<dbReference type="CDD" id="cd00054">
    <property type="entry name" value="EGF_CA"/>
    <property type="match status" value="4"/>
</dbReference>
<dbReference type="InterPro" id="IPR016186">
    <property type="entry name" value="C-type_lectin-like/link_sf"/>
</dbReference>
<feature type="domain" description="C-type lectin" evidence="8">
    <location>
        <begin position="385"/>
        <end position="449"/>
    </location>
</feature>
<dbReference type="InterPro" id="IPR001304">
    <property type="entry name" value="C-type_lectin-like"/>
</dbReference>
<dbReference type="InterPro" id="IPR001881">
    <property type="entry name" value="EGF-like_Ca-bd_dom"/>
</dbReference>
<dbReference type="InterPro" id="IPR000742">
    <property type="entry name" value="EGF"/>
</dbReference>
<dbReference type="Gene3D" id="2.10.25.10">
    <property type="entry name" value="Laminin"/>
    <property type="match status" value="6"/>
</dbReference>
<dbReference type="Pfam" id="PF25024">
    <property type="entry name" value="EGF_TEN"/>
    <property type="match status" value="1"/>
</dbReference>
<evidence type="ECO:0000313" key="10">
    <source>
        <dbReference type="Proteomes" id="UP000683360"/>
    </source>
</evidence>
<protein>
    <submittedName>
        <fullName evidence="9">Uncharacterized protein</fullName>
    </submittedName>
</protein>
<evidence type="ECO:0000256" key="1">
    <source>
        <dbReference type="ARBA" id="ARBA00022536"/>
    </source>
</evidence>
<dbReference type="InterPro" id="IPR051022">
    <property type="entry name" value="Notch_Cell-Fate_Det"/>
</dbReference>
<feature type="domain" description="EGF-like" evidence="7">
    <location>
        <begin position="201"/>
        <end position="233"/>
    </location>
</feature>
<accession>A0A8S3V3Y5</accession>
<dbReference type="AlphaFoldDB" id="A0A8S3V3Y5"/>
<keyword evidence="10" id="KW-1185">Reference proteome</keyword>
<dbReference type="PANTHER" id="PTHR24049:SF29">
    <property type="entry name" value="EGF-LIKE DOMAIN-CONTAINING PROTEIN"/>
    <property type="match status" value="1"/>
</dbReference>
<feature type="transmembrane region" description="Helical" evidence="6">
    <location>
        <begin position="68"/>
        <end position="90"/>
    </location>
</feature>
<dbReference type="PROSITE" id="PS01186">
    <property type="entry name" value="EGF_2"/>
    <property type="match status" value="3"/>
</dbReference>
<sequence length="459" mass="50748">MTTDGHVAYFTRTGNPTYTQEIITFQEKETLNDDGLFKDSDQKLQDDQSDKTWQFQDSKDMQISRNRWRFGTVLFISTTVLCLVVTIYFATSSSNKSKNTHGHSSLQQKTENITNYKGFTETNGHTTKEDACVSSPCLNGGTCVTAGCSYYCICPKGITGYKCAVTPCTSSPCLNNGECKVKNDTYQCHCPVGFNGPECQETPCSVEPCFYNGTCTVLGSSFNCACNEGYNGSKCEVTPCFSSPCLNGGTCTPTGSSFICSCTTGYFGNQCQVQRSCQYGWKMHEDKCYYFSSSNKNWRGAKKHRALWNLAYNGTCTVLGSSFNCACNEGYNGSKCEVTPCFSSPCLNGGTCTPTGSSFICSCATGYFGNQCQVQRSCQYGWKMHEDKCYYFSSSNKNWRGAKSACNKLNSVLAEPKQWSEISFLKAKAKKFRKTFWLGGSDLTTEGVWYGQLVDRDSQ</sequence>
<dbReference type="SMART" id="SM00179">
    <property type="entry name" value="EGF_CA"/>
    <property type="match status" value="5"/>
</dbReference>
<keyword evidence="6" id="KW-0472">Membrane</keyword>
<name>A0A8S3V3Y5_MYTED</name>
<proteinExistence type="predicted"/>
<feature type="domain" description="EGF-like" evidence="7">
    <location>
        <begin position="236"/>
        <end position="272"/>
    </location>
</feature>
<dbReference type="Proteomes" id="UP000683360">
    <property type="component" value="Unassembled WGS sequence"/>
</dbReference>
<keyword evidence="6" id="KW-1133">Transmembrane helix</keyword>
<dbReference type="GO" id="GO:0005509">
    <property type="term" value="F:calcium ion binding"/>
    <property type="evidence" value="ECO:0007669"/>
    <property type="project" value="InterPro"/>
</dbReference>
<dbReference type="FunFam" id="2.10.25.10:FF:000066">
    <property type="entry name" value="FAT atypical cadherin 4"/>
    <property type="match status" value="3"/>
</dbReference>
<dbReference type="PROSITE" id="PS50041">
    <property type="entry name" value="C_TYPE_LECTIN_2"/>
    <property type="match status" value="1"/>
</dbReference>
<comment type="caution">
    <text evidence="9">The sequence shown here is derived from an EMBL/GenBank/DDBJ whole genome shotgun (WGS) entry which is preliminary data.</text>
</comment>
<keyword evidence="2" id="KW-0732">Signal</keyword>
<keyword evidence="1 5" id="KW-0245">EGF-like domain</keyword>
<feature type="domain" description="EGF-like" evidence="7">
    <location>
        <begin position="164"/>
        <end position="200"/>
    </location>
</feature>
<dbReference type="Gene3D" id="3.10.100.10">
    <property type="entry name" value="Mannose-Binding Protein A, subunit A"/>
    <property type="match status" value="1"/>
</dbReference>
<dbReference type="EMBL" id="CAJPWZ010003105">
    <property type="protein sequence ID" value="CAG2252098.1"/>
    <property type="molecule type" value="Genomic_DNA"/>
</dbReference>
<evidence type="ECO:0000256" key="6">
    <source>
        <dbReference type="SAM" id="Phobius"/>
    </source>
</evidence>